<protein>
    <recommendedName>
        <fullName evidence="1">Glucose/Sorbosone dehydrogenase domain-containing protein</fullName>
    </recommendedName>
</protein>
<dbReference type="GO" id="GO:0005509">
    <property type="term" value="F:calcium ion binding"/>
    <property type="evidence" value="ECO:0007669"/>
    <property type="project" value="InterPro"/>
</dbReference>
<feature type="domain" description="Glucose/Sorbosone dehydrogenase" evidence="1">
    <location>
        <begin position="75"/>
        <end position="380"/>
    </location>
</feature>
<dbReference type="InterPro" id="IPR011041">
    <property type="entry name" value="Quinoprot_gluc/sorb_DH_b-prop"/>
</dbReference>
<dbReference type="EMBL" id="NSLI01000003">
    <property type="protein sequence ID" value="PAX08226.1"/>
    <property type="molecule type" value="Genomic_DNA"/>
</dbReference>
<dbReference type="Pfam" id="PF07995">
    <property type="entry name" value="GSDH"/>
    <property type="match status" value="1"/>
</dbReference>
<dbReference type="SUPFAM" id="SSF51120">
    <property type="entry name" value="beta-Roll"/>
    <property type="match status" value="2"/>
</dbReference>
<evidence type="ECO:0000313" key="2">
    <source>
        <dbReference type="EMBL" id="PAX08226.1"/>
    </source>
</evidence>
<dbReference type="Pfam" id="PF00353">
    <property type="entry name" value="HemolysinCabind"/>
    <property type="match status" value="3"/>
</dbReference>
<dbReference type="InterPro" id="IPR001343">
    <property type="entry name" value="Hemolysn_Ca-bd"/>
</dbReference>
<proteinExistence type="predicted"/>
<sequence>MTNGFESAAATAAAAGQRIVGGDGANVIEGGAGADRLFGGAGSTSAESGRIDATRLATFAQPVFATYAPGGDPSLLFVVERAGAVRVLDTDTGQVTGTAIQLASGRVGLSGERGLLGLAFHPEFQTNGWAFLSLVNPDGQTEILRYKTMASDPTRLDPASETLIWRFDRLPEYDNHAGGWIGFGPDGHLYLASGDGGGGNDPANQAQNRDSLLGKMLRIDVDGADAFASDPNRNYAIPTDNPFVGEAGADEVWAYGLRNPWRNSFDRETGDLYIADVGQGAREEVNWQAATSDGGENYGWVVREGDRVNVTGRPGNPPPDDPSLVDPVLAYAHGPVNGRSITGGYVYRGPGEGLEGFYVYGDFISGRIAAFRVEEGEAADATDLNDRIVGLNAAGTLPRLTSFAEGVGGELYAMAIDGGLYRLSPSAGAADGNDVIRGGTGADELYGEAGRDDLFGGADDDSLVGGFGGDRLFGEGGRDRLRGEAGADLLAGGAGHDAMIGGAGGDLFLFDNRANVGRDRVGGFDASDLLVTTVALRDGNNDGIIVFSGKNLALGGGGSVSMTDGSGATIRRLEYDGFFDQEGARYFVYSLVGSAAAGVAQASAFDLTI</sequence>
<dbReference type="Gene3D" id="2.150.10.10">
    <property type="entry name" value="Serralysin-like metalloprotease, C-terminal"/>
    <property type="match status" value="1"/>
</dbReference>
<dbReference type="PANTHER" id="PTHR19328:SF75">
    <property type="entry name" value="ALDOSE SUGAR DEHYDROGENASE YLII"/>
    <property type="match status" value="1"/>
</dbReference>
<keyword evidence="3" id="KW-1185">Reference proteome</keyword>
<evidence type="ECO:0000313" key="3">
    <source>
        <dbReference type="Proteomes" id="UP000218151"/>
    </source>
</evidence>
<dbReference type="AlphaFoldDB" id="A0A2A2SG37"/>
<dbReference type="InterPro" id="IPR011042">
    <property type="entry name" value="6-blade_b-propeller_TolB-like"/>
</dbReference>
<accession>A0A2A2SG37</accession>
<dbReference type="PANTHER" id="PTHR19328">
    <property type="entry name" value="HEDGEHOG-INTERACTING PROTEIN"/>
    <property type="match status" value="1"/>
</dbReference>
<dbReference type="InterPro" id="IPR018511">
    <property type="entry name" value="Hemolysin-typ_Ca-bd_CS"/>
</dbReference>
<dbReference type="PRINTS" id="PR00313">
    <property type="entry name" value="CABNDNGRPT"/>
</dbReference>
<reference evidence="3" key="1">
    <citation type="submission" date="2017-09" db="EMBL/GenBank/DDBJ databases">
        <authorList>
            <person name="Feng G."/>
            <person name="Zhu H."/>
        </authorList>
    </citation>
    <scope>NUCLEOTIDE SEQUENCE [LARGE SCALE GENOMIC DNA]</scope>
    <source>
        <strain evidence="3">1PNM-20</strain>
    </source>
</reference>
<dbReference type="RefSeq" id="WP_095998468.1">
    <property type="nucleotide sequence ID" value="NZ_NSLI01000003.1"/>
</dbReference>
<dbReference type="InterPro" id="IPR011049">
    <property type="entry name" value="Serralysin-like_metalloprot_C"/>
</dbReference>
<dbReference type="Proteomes" id="UP000218151">
    <property type="component" value="Unassembled WGS sequence"/>
</dbReference>
<dbReference type="Gene3D" id="2.120.10.30">
    <property type="entry name" value="TolB, C-terminal domain"/>
    <property type="match status" value="1"/>
</dbReference>
<organism evidence="2 3">
    <name type="scientific">Sphingomonas lenta</name>
    <dbReference type="NCBI Taxonomy" id="1141887"/>
    <lineage>
        <taxon>Bacteria</taxon>
        <taxon>Pseudomonadati</taxon>
        <taxon>Pseudomonadota</taxon>
        <taxon>Alphaproteobacteria</taxon>
        <taxon>Sphingomonadales</taxon>
        <taxon>Sphingomonadaceae</taxon>
        <taxon>Sphingomonas</taxon>
    </lineage>
</organism>
<dbReference type="PROSITE" id="PS00330">
    <property type="entry name" value="HEMOLYSIN_CALCIUM"/>
    <property type="match status" value="1"/>
</dbReference>
<comment type="caution">
    <text evidence="2">The sequence shown here is derived from an EMBL/GenBank/DDBJ whole genome shotgun (WGS) entry which is preliminary data.</text>
</comment>
<dbReference type="SUPFAM" id="SSF50952">
    <property type="entry name" value="Soluble quinoprotein glucose dehydrogenase"/>
    <property type="match status" value="1"/>
</dbReference>
<evidence type="ECO:0000259" key="1">
    <source>
        <dbReference type="Pfam" id="PF07995"/>
    </source>
</evidence>
<dbReference type="InterPro" id="IPR012938">
    <property type="entry name" value="Glc/Sorbosone_DH"/>
</dbReference>
<gene>
    <name evidence="2" type="ORF">CKY28_11705</name>
</gene>
<name>A0A2A2SG37_9SPHN</name>
<dbReference type="OrthoDB" id="9773411at2"/>